<organism evidence="1 2">
    <name type="scientific">Persea americana</name>
    <name type="common">Avocado</name>
    <dbReference type="NCBI Taxonomy" id="3435"/>
    <lineage>
        <taxon>Eukaryota</taxon>
        <taxon>Viridiplantae</taxon>
        <taxon>Streptophyta</taxon>
        <taxon>Embryophyta</taxon>
        <taxon>Tracheophyta</taxon>
        <taxon>Spermatophyta</taxon>
        <taxon>Magnoliopsida</taxon>
        <taxon>Magnoliidae</taxon>
        <taxon>Laurales</taxon>
        <taxon>Lauraceae</taxon>
        <taxon>Persea</taxon>
    </lineage>
</organism>
<reference evidence="1 2" key="1">
    <citation type="journal article" date="2022" name="Hortic Res">
        <title>A haplotype resolved chromosomal level avocado genome allows analysis of novel avocado genes.</title>
        <authorList>
            <person name="Nath O."/>
            <person name="Fletcher S.J."/>
            <person name="Hayward A."/>
            <person name="Shaw L.M."/>
            <person name="Masouleh A.K."/>
            <person name="Furtado A."/>
            <person name="Henry R.J."/>
            <person name="Mitter N."/>
        </authorList>
    </citation>
    <scope>NUCLEOTIDE SEQUENCE [LARGE SCALE GENOMIC DNA]</scope>
    <source>
        <strain evidence="2">cv. Hass</strain>
    </source>
</reference>
<evidence type="ECO:0000313" key="1">
    <source>
        <dbReference type="EMBL" id="KAJ8617714.1"/>
    </source>
</evidence>
<comment type="caution">
    <text evidence="1">The sequence shown here is derived from an EMBL/GenBank/DDBJ whole genome shotgun (WGS) entry which is preliminary data.</text>
</comment>
<proteinExistence type="predicted"/>
<name>A0ACC2K9S9_PERAE</name>
<protein>
    <submittedName>
        <fullName evidence="1">Uncharacterized protein</fullName>
    </submittedName>
</protein>
<keyword evidence="2" id="KW-1185">Reference proteome</keyword>
<accession>A0ACC2K9S9</accession>
<gene>
    <name evidence="1" type="ORF">MRB53_013900</name>
</gene>
<sequence length="149" mass="17464">MRRSQNKHYYCLGTKRCRPCKVESSEGTCISFPTDQRNTWIRIRGEEAENCDCLQGAPFPPCFREVVKTIFNRMFRVYAHIYHSHFQKIVHLKEEALLNTCFKHFILFSRGIVYLGLRSLGIYSKGPTSEYLWTAEVVNVGYDRIGSWN</sequence>
<dbReference type="EMBL" id="CM056812">
    <property type="protein sequence ID" value="KAJ8617714.1"/>
    <property type="molecule type" value="Genomic_DNA"/>
</dbReference>
<evidence type="ECO:0000313" key="2">
    <source>
        <dbReference type="Proteomes" id="UP001234297"/>
    </source>
</evidence>
<dbReference type="Proteomes" id="UP001234297">
    <property type="component" value="Chromosome 4"/>
</dbReference>